<dbReference type="GO" id="GO:0006606">
    <property type="term" value="P:protein import into nucleus"/>
    <property type="evidence" value="ECO:0007669"/>
    <property type="project" value="TreeGrafter"/>
</dbReference>
<dbReference type="InterPro" id="IPR048364">
    <property type="entry name" value="Hikeshi-like_C"/>
</dbReference>
<organism evidence="4 5">
    <name type="scientific">Mizuhopecten yessoensis</name>
    <name type="common">Japanese scallop</name>
    <name type="synonym">Patinopecten yessoensis</name>
    <dbReference type="NCBI Taxonomy" id="6573"/>
    <lineage>
        <taxon>Eukaryota</taxon>
        <taxon>Metazoa</taxon>
        <taxon>Spiralia</taxon>
        <taxon>Lophotrochozoa</taxon>
        <taxon>Mollusca</taxon>
        <taxon>Bivalvia</taxon>
        <taxon>Autobranchia</taxon>
        <taxon>Pteriomorphia</taxon>
        <taxon>Pectinida</taxon>
        <taxon>Pectinoidea</taxon>
        <taxon>Pectinidae</taxon>
        <taxon>Mizuhopecten</taxon>
    </lineage>
</organism>
<evidence type="ECO:0000313" key="4">
    <source>
        <dbReference type="EMBL" id="OWF54945.1"/>
    </source>
</evidence>
<keyword evidence="5" id="KW-1185">Reference proteome</keyword>
<dbReference type="Pfam" id="PF21057">
    <property type="entry name" value="Hikeshi-like_C"/>
    <property type="match status" value="1"/>
</dbReference>
<dbReference type="PANTHER" id="PTHR12925">
    <property type="entry name" value="HIKESHI FAMILY MEMBER"/>
    <property type="match status" value="1"/>
</dbReference>
<dbReference type="GO" id="GO:0030544">
    <property type="term" value="F:Hsp70 protein binding"/>
    <property type="evidence" value="ECO:0007669"/>
    <property type="project" value="TreeGrafter"/>
</dbReference>
<dbReference type="InterPro" id="IPR031318">
    <property type="entry name" value="OPI10"/>
</dbReference>
<dbReference type="STRING" id="6573.A0A210R221"/>
<feature type="domain" description="Hikeshi-like C-terminal" evidence="3">
    <location>
        <begin position="137"/>
        <end position="196"/>
    </location>
</feature>
<gene>
    <name evidence="4" type="ORF">KP79_PYT17923</name>
</gene>
<dbReference type="Pfam" id="PF05603">
    <property type="entry name" value="Hikeshi-like_N"/>
    <property type="match status" value="1"/>
</dbReference>
<proteinExistence type="inferred from homology"/>
<dbReference type="OrthoDB" id="10248398at2759"/>
<reference evidence="4 5" key="1">
    <citation type="journal article" date="2017" name="Nat. Ecol. Evol.">
        <title>Scallop genome provides insights into evolution of bilaterian karyotype and development.</title>
        <authorList>
            <person name="Wang S."/>
            <person name="Zhang J."/>
            <person name="Jiao W."/>
            <person name="Li J."/>
            <person name="Xun X."/>
            <person name="Sun Y."/>
            <person name="Guo X."/>
            <person name="Huan P."/>
            <person name="Dong B."/>
            <person name="Zhang L."/>
            <person name="Hu X."/>
            <person name="Sun X."/>
            <person name="Wang J."/>
            <person name="Zhao C."/>
            <person name="Wang Y."/>
            <person name="Wang D."/>
            <person name="Huang X."/>
            <person name="Wang R."/>
            <person name="Lv J."/>
            <person name="Li Y."/>
            <person name="Zhang Z."/>
            <person name="Liu B."/>
            <person name="Lu W."/>
            <person name="Hui Y."/>
            <person name="Liang J."/>
            <person name="Zhou Z."/>
            <person name="Hou R."/>
            <person name="Li X."/>
            <person name="Liu Y."/>
            <person name="Li H."/>
            <person name="Ning X."/>
            <person name="Lin Y."/>
            <person name="Zhao L."/>
            <person name="Xing Q."/>
            <person name="Dou J."/>
            <person name="Li Y."/>
            <person name="Mao J."/>
            <person name="Guo H."/>
            <person name="Dou H."/>
            <person name="Li T."/>
            <person name="Mu C."/>
            <person name="Jiang W."/>
            <person name="Fu Q."/>
            <person name="Fu X."/>
            <person name="Miao Y."/>
            <person name="Liu J."/>
            <person name="Yu Q."/>
            <person name="Li R."/>
            <person name="Liao H."/>
            <person name="Li X."/>
            <person name="Kong Y."/>
            <person name="Jiang Z."/>
            <person name="Chourrout D."/>
            <person name="Li R."/>
            <person name="Bao Z."/>
        </authorList>
    </citation>
    <scope>NUCLEOTIDE SEQUENCE [LARGE SCALE GENOMIC DNA]</scope>
    <source>
        <strain evidence="4 5">PY_sf001</strain>
    </source>
</reference>
<evidence type="ECO:0000259" key="3">
    <source>
        <dbReference type="Pfam" id="PF21057"/>
    </source>
</evidence>
<evidence type="ECO:0000259" key="2">
    <source>
        <dbReference type="Pfam" id="PF05603"/>
    </source>
</evidence>
<dbReference type="GO" id="GO:0061608">
    <property type="term" value="F:nuclear import signal receptor activity"/>
    <property type="evidence" value="ECO:0007669"/>
    <property type="project" value="TreeGrafter"/>
</dbReference>
<name>A0A210R221_MIZYE</name>
<evidence type="ECO:0000256" key="1">
    <source>
        <dbReference type="ARBA" id="ARBA00006623"/>
    </source>
</evidence>
<comment type="similarity">
    <text evidence="1">Belongs to the OPI10 family.</text>
</comment>
<comment type="caution">
    <text evidence="4">The sequence shown here is derived from an EMBL/GenBank/DDBJ whole genome shotgun (WGS) entry which is preliminary data.</text>
</comment>
<protein>
    <submittedName>
        <fullName evidence="4">Protein Hikeshi</fullName>
    </submittedName>
</protein>
<evidence type="ECO:0000313" key="5">
    <source>
        <dbReference type="Proteomes" id="UP000242188"/>
    </source>
</evidence>
<dbReference type="GO" id="GO:0005634">
    <property type="term" value="C:nucleus"/>
    <property type="evidence" value="ECO:0007669"/>
    <property type="project" value="TreeGrafter"/>
</dbReference>
<dbReference type="Proteomes" id="UP000242188">
    <property type="component" value="Unassembled WGS sequence"/>
</dbReference>
<dbReference type="EMBL" id="NEDP02000798">
    <property type="protein sequence ID" value="OWF54945.1"/>
    <property type="molecule type" value="Genomic_DNA"/>
</dbReference>
<accession>A0A210R221</accession>
<dbReference type="PANTHER" id="PTHR12925:SF0">
    <property type="entry name" value="PROTEIN HIKESHI"/>
    <property type="match status" value="1"/>
</dbReference>
<dbReference type="AlphaFoldDB" id="A0A210R221"/>
<feature type="domain" description="Hikeshi-like N-terminal" evidence="2">
    <location>
        <begin position="5"/>
        <end position="130"/>
    </location>
</feature>
<dbReference type="GO" id="GO:0005829">
    <property type="term" value="C:cytosol"/>
    <property type="evidence" value="ECO:0007669"/>
    <property type="project" value="TreeGrafter"/>
</dbReference>
<dbReference type="InterPro" id="IPR008493">
    <property type="entry name" value="Hikeshi-like_N"/>
</dbReference>
<sequence length="197" mass="21911">MFGLIISGRLVQTDPQQLAETQFVFSIPDVDNVNHVVVFLTGQMAFPEQLGAAVYFSFPNPQGQSWQLLGCISNSKPSAIFKITKLKQEDGSVVAHPFGQGGGPQAHMAQIGISVEPLSQLSQLTPVAQAKPSSVEPFVEFSQKMLENFFNYASSFGLMQAQMTPNPSETYVPLSTLQSWFQTFQRRLQQNPYFWRS</sequence>